<keyword evidence="4" id="KW-1185">Reference proteome</keyword>
<comment type="caution">
    <text evidence="3">The sequence shown here is derived from an EMBL/GenBank/DDBJ whole genome shotgun (WGS) entry which is preliminary data.</text>
</comment>
<name>A0AA38W3E4_9PEZI</name>
<dbReference type="InterPro" id="IPR018852">
    <property type="entry name" value="DUF2456"/>
</dbReference>
<dbReference type="Proteomes" id="UP001174691">
    <property type="component" value="Unassembled WGS sequence"/>
</dbReference>
<dbReference type="AlphaFoldDB" id="A0AA38W3E4"/>
<proteinExistence type="predicted"/>
<reference evidence="3" key="1">
    <citation type="submission" date="2022-07" db="EMBL/GenBank/DDBJ databases">
        <title>Fungi with potential for degradation of polypropylene.</title>
        <authorList>
            <person name="Gostincar C."/>
        </authorList>
    </citation>
    <scope>NUCLEOTIDE SEQUENCE</scope>
    <source>
        <strain evidence="3">EXF-13287</strain>
    </source>
</reference>
<keyword evidence="2" id="KW-0472">Membrane</keyword>
<dbReference type="PANTHER" id="PTHR28297:SF1">
    <property type="entry name" value="FUNGAL PROTEIN"/>
    <property type="match status" value="1"/>
</dbReference>
<feature type="transmembrane region" description="Helical" evidence="2">
    <location>
        <begin position="119"/>
        <end position="137"/>
    </location>
</feature>
<evidence type="ECO:0000256" key="2">
    <source>
        <dbReference type="SAM" id="Phobius"/>
    </source>
</evidence>
<feature type="transmembrane region" description="Helical" evidence="2">
    <location>
        <begin position="73"/>
        <end position="98"/>
    </location>
</feature>
<feature type="transmembrane region" description="Helical" evidence="2">
    <location>
        <begin position="192"/>
        <end position="214"/>
    </location>
</feature>
<gene>
    <name evidence="3" type="ORF">NKR19_g1364</name>
</gene>
<feature type="region of interest" description="Disordered" evidence="1">
    <location>
        <begin position="1"/>
        <end position="51"/>
    </location>
</feature>
<evidence type="ECO:0000313" key="3">
    <source>
        <dbReference type="EMBL" id="KAJ9162336.1"/>
    </source>
</evidence>
<dbReference type="PANTHER" id="PTHR28297">
    <property type="entry name" value="FUNGAL PROTEIN"/>
    <property type="match status" value="1"/>
</dbReference>
<sequence length="290" mass="31319">MPWLRNPFSRGEPDPDTSDTEEALPAGGNTTSPPSPPSPETTPDDTPPRPSQDVAAILSHFKTPTKSLSGHQIFYIFVLDGLGAMVLSGGINFAIAYAMYTTQDTTLHPIRLFRLPNTLAGDAAVTIIVQSLITWLIELLLVRRDLASGGVSPVGFLPRPTSPWLRRVFFLDEFAPGNDNWLVFLVGNLVRAFATAVVGFVLLWPVSVGVLTAFGRREGGDWVYEDRWTPQVFKLVLGGVWGLVQTPVYAGFWLVREGWVLQGGEEDGDGIIAGADADGEGGDVGRGEEG</sequence>
<dbReference type="Pfam" id="PF10445">
    <property type="entry name" value="DUF2456"/>
    <property type="match status" value="1"/>
</dbReference>
<organism evidence="3 4">
    <name type="scientific">Coniochaeta hoffmannii</name>
    <dbReference type="NCBI Taxonomy" id="91930"/>
    <lineage>
        <taxon>Eukaryota</taxon>
        <taxon>Fungi</taxon>
        <taxon>Dikarya</taxon>
        <taxon>Ascomycota</taxon>
        <taxon>Pezizomycotina</taxon>
        <taxon>Sordariomycetes</taxon>
        <taxon>Sordariomycetidae</taxon>
        <taxon>Coniochaetales</taxon>
        <taxon>Coniochaetaceae</taxon>
        <taxon>Coniochaeta</taxon>
    </lineage>
</organism>
<evidence type="ECO:0000256" key="1">
    <source>
        <dbReference type="SAM" id="MobiDB-lite"/>
    </source>
</evidence>
<evidence type="ECO:0000313" key="4">
    <source>
        <dbReference type="Proteomes" id="UP001174691"/>
    </source>
</evidence>
<feature type="transmembrane region" description="Helical" evidence="2">
    <location>
        <begin position="235"/>
        <end position="255"/>
    </location>
</feature>
<accession>A0AA38W3E4</accession>
<keyword evidence="2" id="KW-0812">Transmembrane</keyword>
<protein>
    <submittedName>
        <fullName evidence="3">Uncharacterized protein</fullName>
    </submittedName>
</protein>
<keyword evidence="2" id="KW-1133">Transmembrane helix</keyword>
<dbReference type="EMBL" id="JANBVN010000012">
    <property type="protein sequence ID" value="KAJ9162336.1"/>
    <property type="molecule type" value="Genomic_DNA"/>
</dbReference>